<dbReference type="GO" id="GO:0008240">
    <property type="term" value="F:tripeptidyl-peptidase activity"/>
    <property type="evidence" value="ECO:0007669"/>
    <property type="project" value="UniProtKB-EC"/>
</dbReference>
<feature type="binding site" evidence="15">
    <location>
        <position position="581"/>
    </location>
    <ligand>
        <name>Ca(2+)</name>
        <dbReference type="ChEBI" id="CHEBI:29108"/>
    </ligand>
</feature>
<evidence type="ECO:0000256" key="1">
    <source>
        <dbReference type="ARBA" id="ARBA00001910"/>
    </source>
</evidence>
<dbReference type="InterPro" id="IPR015366">
    <property type="entry name" value="S53_propep"/>
</dbReference>
<dbReference type="GO" id="GO:0046872">
    <property type="term" value="F:metal ion binding"/>
    <property type="evidence" value="ECO:0007669"/>
    <property type="project" value="UniProtKB-UniRule"/>
</dbReference>
<feature type="active site" description="Charge relay system" evidence="15">
    <location>
        <position position="296"/>
    </location>
</feature>
<dbReference type="SMART" id="SM00944">
    <property type="entry name" value="Pro-kuma_activ"/>
    <property type="match status" value="1"/>
</dbReference>
<evidence type="ECO:0000256" key="15">
    <source>
        <dbReference type="PROSITE-ProRule" id="PRU01032"/>
    </source>
</evidence>
<protein>
    <recommendedName>
        <fullName evidence="4">tripeptidyl-peptidase II</fullName>
        <ecNumber evidence="4">3.4.14.10</ecNumber>
    </recommendedName>
</protein>
<keyword evidence="7 15" id="KW-0479">Metal-binding</keyword>
<dbReference type="InterPro" id="IPR030400">
    <property type="entry name" value="Sedolisin_dom"/>
</dbReference>
<evidence type="ECO:0000256" key="2">
    <source>
        <dbReference type="ARBA" id="ARBA00002451"/>
    </source>
</evidence>
<feature type="binding site" evidence="15">
    <location>
        <position position="561"/>
    </location>
    <ligand>
        <name>Ca(2+)</name>
        <dbReference type="ChEBI" id="CHEBI:29108"/>
    </ligand>
</feature>
<dbReference type="CDD" id="cd04056">
    <property type="entry name" value="Peptidases_S53"/>
    <property type="match status" value="1"/>
</dbReference>
<keyword evidence="14" id="KW-0325">Glycoprotein</keyword>
<dbReference type="SUPFAM" id="SSF52743">
    <property type="entry name" value="Subtilisin-like"/>
    <property type="match status" value="1"/>
</dbReference>
<reference evidence="18 19" key="1">
    <citation type="submission" date="2019-02" db="EMBL/GenBank/DDBJ databases">
        <title>Genome sequencing of the rare red list fungi Bondarzewia mesenterica.</title>
        <authorList>
            <person name="Buettner E."/>
            <person name="Kellner H."/>
        </authorList>
    </citation>
    <scope>NUCLEOTIDE SEQUENCE [LARGE SCALE GENOMIC DNA]</scope>
    <source>
        <strain evidence="18 19">DSM 108281</strain>
    </source>
</reference>
<dbReference type="OrthoDB" id="409122at2759"/>
<evidence type="ECO:0000256" key="13">
    <source>
        <dbReference type="ARBA" id="ARBA00023145"/>
    </source>
</evidence>
<accession>A0A4V3XFJ3</accession>
<evidence type="ECO:0000256" key="7">
    <source>
        <dbReference type="ARBA" id="ARBA00022723"/>
    </source>
</evidence>
<evidence type="ECO:0000256" key="8">
    <source>
        <dbReference type="ARBA" id="ARBA00022729"/>
    </source>
</evidence>
<feature type="signal peptide" evidence="16">
    <location>
        <begin position="1"/>
        <end position="17"/>
    </location>
</feature>
<proteinExistence type="predicted"/>
<comment type="caution">
    <text evidence="18">The sequence shown here is derived from an EMBL/GenBank/DDBJ whole genome shotgun (WGS) entry which is preliminary data.</text>
</comment>
<dbReference type="PROSITE" id="PS51695">
    <property type="entry name" value="SEDOLISIN"/>
    <property type="match status" value="1"/>
</dbReference>
<keyword evidence="5" id="KW-0964">Secreted</keyword>
<evidence type="ECO:0000256" key="3">
    <source>
        <dbReference type="ARBA" id="ARBA00004239"/>
    </source>
</evidence>
<feature type="chain" id="PRO_5020389159" description="tripeptidyl-peptidase II" evidence="16">
    <location>
        <begin position="18"/>
        <end position="602"/>
    </location>
</feature>
<keyword evidence="10 15" id="KW-0720">Serine protease</keyword>
<evidence type="ECO:0000256" key="14">
    <source>
        <dbReference type="ARBA" id="ARBA00023180"/>
    </source>
</evidence>
<evidence type="ECO:0000256" key="6">
    <source>
        <dbReference type="ARBA" id="ARBA00022670"/>
    </source>
</evidence>
<feature type="active site" description="Charge relay system" evidence="15">
    <location>
        <position position="518"/>
    </location>
</feature>
<dbReference type="SUPFAM" id="SSF54897">
    <property type="entry name" value="Protease propeptides/inhibitors"/>
    <property type="match status" value="1"/>
</dbReference>
<evidence type="ECO:0000256" key="5">
    <source>
        <dbReference type="ARBA" id="ARBA00022525"/>
    </source>
</evidence>
<comment type="catalytic activity">
    <reaction evidence="1">
        <text>Release of an N-terminal tripeptide from a polypeptide.</text>
        <dbReference type="EC" id="3.4.14.10"/>
    </reaction>
</comment>
<evidence type="ECO:0000256" key="9">
    <source>
        <dbReference type="ARBA" id="ARBA00022801"/>
    </source>
</evidence>
<dbReference type="PANTHER" id="PTHR14218">
    <property type="entry name" value="PROTEASE S8 TRIPEPTIDYL PEPTIDASE I CLN2"/>
    <property type="match status" value="1"/>
</dbReference>
<evidence type="ECO:0000256" key="10">
    <source>
        <dbReference type="ARBA" id="ARBA00022825"/>
    </source>
</evidence>
<sequence length="602" mass="65472">MLVLSLFFLAVIGIANAAPQSTPKLKERVDVPRNWVRLGDVPADHTIALRIALPQPNFATLEQHLYEVSDPDHDRYGAYLSKEEVEELVAPHPDSISAVTEWLAEHGIKESDCMHSPAKDWVKVNVPVSKAEQMLDTKYHAWKHTVDGDVLVRTTSYSLPEHLHEHVELIQPTTMFGRFHRARSQISILEDAEETPASANTEKIVDAKTGTAVDASCNTTITISCIQQIYNAVGYTPQAAGVNKIGITGYLEEFANFQDLKSFYADQRPEAINSTFKVILINGGENNQTLSEAGAEANLDVQFAYGISFPTPGTFFFHGIRRSASSLFLLIDFFFFFGRDVKWLDYILSHPNPPQTISTSYGDDEQTVPKTFAVRACNGFAQLGVRGVSLTFSSGDGGVGDGDANPATQTCFTNDGRNVTRFIPAFPASCPFVTAVGGTQHFPEVAVSRFFSGGGFSNYFQRPKFQEQAVDSFLSKLPKGTYEGLFNPEGRGIPDVAAQGDFLRIFLSGRAVLIGGTSASSPTFAGIVALLNDARIAHGLPSLGWLNPLLYKRGVEALNDITVGHNAGCGTPGFNSTEGWDPVTGLGTPNFGKLKDIVLSLH</sequence>
<evidence type="ECO:0000313" key="18">
    <source>
        <dbReference type="EMBL" id="THH17743.1"/>
    </source>
</evidence>
<dbReference type="CDD" id="cd11377">
    <property type="entry name" value="Pro-peptidase_S53"/>
    <property type="match status" value="1"/>
</dbReference>
<dbReference type="EC" id="3.4.14.10" evidence="4"/>
<dbReference type="InterPro" id="IPR036852">
    <property type="entry name" value="Peptidase_S8/S53_dom_sf"/>
</dbReference>
<comment type="function">
    <text evidence="2">Secreted tripeptidyl-peptidase which degrades proteins at acidic pHs and is involved in virulence.</text>
</comment>
<feature type="active site" description="Charge relay system" evidence="15">
    <location>
        <position position="300"/>
    </location>
</feature>
<gene>
    <name evidence="18" type="ORF">EW146_g3130</name>
</gene>
<comment type="cofactor">
    <cofactor evidence="15">
        <name>Ca(2+)</name>
        <dbReference type="ChEBI" id="CHEBI:29108"/>
    </cofactor>
    <text evidence="15">Binds 1 Ca(2+) ion per subunit.</text>
</comment>
<dbReference type="Gene3D" id="3.40.50.200">
    <property type="entry name" value="Peptidase S8/S53 domain"/>
    <property type="match status" value="1"/>
</dbReference>
<evidence type="ECO:0000256" key="11">
    <source>
        <dbReference type="ARBA" id="ARBA00022837"/>
    </source>
</evidence>
<keyword evidence="11 15" id="KW-0106">Calcium</keyword>
<keyword evidence="19" id="KW-1185">Reference proteome</keyword>
<feature type="binding site" evidence="15">
    <location>
        <position position="579"/>
    </location>
    <ligand>
        <name>Ca(2+)</name>
        <dbReference type="ChEBI" id="CHEBI:29108"/>
    </ligand>
</feature>
<keyword evidence="12" id="KW-0843">Virulence</keyword>
<dbReference type="InterPro" id="IPR050819">
    <property type="entry name" value="Tripeptidyl-peptidase_I"/>
</dbReference>
<dbReference type="GO" id="GO:0005576">
    <property type="term" value="C:extracellular region"/>
    <property type="evidence" value="ECO:0007669"/>
    <property type="project" value="UniProtKB-SubCell"/>
</dbReference>
<dbReference type="GO" id="GO:0004252">
    <property type="term" value="F:serine-type endopeptidase activity"/>
    <property type="evidence" value="ECO:0007669"/>
    <property type="project" value="UniProtKB-UniRule"/>
</dbReference>
<evidence type="ECO:0000256" key="12">
    <source>
        <dbReference type="ARBA" id="ARBA00023026"/>
    </source>
</evidence>
<dbReference type="Pfam" id="PF09286">
    <property type="entry name" value="Pro-kuma_activ"/>
    <property type="match status" value="1"/>
</dbReference>
<dbReference type="PROSITE" id="PS00138">
    <property type="entry name" value="SUBTILASE_SER"/>
    <property type="match status" value="1"/>
</dbReference>
<name>A0A4V3XFJ3_9AGAM</name>
<dbReference type="GO" id="GO:0006508">
    <property type="term" value="P:proteolysis"/>
    <property type="evidence" value="ECO:0007669"/>
    <property type="project" value="UniProtKB-KW"/>
</dbReference>
<evidence type="ECO:0000313" key="19">
    <source>
        <dbReference type="Proteomes" id="UP000310158"/>
    </source>
</evidence>
<dbReference type="InterPro" id="IPR023828">
    <property type="entry name" value="Peptidase_S8_Ser-AS"/>
</dbReference>
<keyword evidence="6 15" id="KW-0645">Protease</keyword>
<feature type="domain" description="Peptidase S53" evidence="17">
    <location>
        <begin position="220"/>
        <end position="601"/>
    </location>
</feature>
<evidence type="ECO:0000256" key="4">
    <source>
        <dbReference type="ARBA" id="ARBA00012462"/>
    </source>
</evidence>
<comment type="subcellular location">
    <subcellularLocation>
        <location evidence="3">Secreted</location>
        <location evidence="3">Extracellular space</location>
    </subcellularLocation>
</comment>
<dbReference type="Proteomes" id="UP000310158">
    <property type="component" value="Unassembled WGS sequence"/>
</dbReference>
<dbReference type="PANTHER" id="PTHR14218:SF15">
    <property type="entry name" value="TRIPEPTIDYL-PEPTIDASE 1"/>
    <property type="match status" value="1"/>
</dbReference>
<dbReference type="FunFam" id="3.40.50.200:FF:000015">
    <property type="entry name" value="Tripeptidyl peptidase A"/>
    <property type="match status" value="1"/>
</dbReference>
<dbReference type="AlphaFoldDB" id="A0A4V3XFJ3"/>
<dbReference type="EMBL" id="SGPL01000098">
    <property type="protein sequence ID" value="THH17743.1"/>
    <property type="molecule type" value="Genomic_DNA"/>
</dbReference>
<organism evidence="18 19">
    <name type="scientific">Bondarzewia mesenterica</name>
    <dbReference type="NCBI Taxonomy" id="1095465"/>
    <lineage>
        <taxon>Eukaryota</taxon>
        <taxon>Fungi</taxon>
        <taxon>Dikarya</taxon>
        <taxon>Basidiomycota</taxon>
        <taxon>Agaricomycotina</taxon>
        <taxon>Agaricomycetes</taxon>
        <taxon>Russulales</taxon>
        <taxon>Bondarzewiaceae</taxon>
        <taxon>Bondarzewia</taxon>
    </lineage>
</organism>
<keyword evidence="9 15" id="KW-0378">Hydrolase</keyword>
<keyword evidence="8 16" id="KW-0732">Signal</keyword>
<evidence type="ECO:0000256" key="16">
    <source>
        <dbReference type="SAM" id="SignalP"/>
    </source>
</evidence>
<feature type="binding site" evidence="15">
    <location>
        <position position="560"/>
    </location>
    <ligand>
        <name>Ca(2+)</name>
        <dbReference type="ChEBI" id="CHEBI:29108"/>
    </ligand>
</feature>
<evidence type="ECO:0000259" key="17">
    <source>
        <dbReference type="PROSITE" id="PS51695"/>
    </source>
</evidence>
<keyword evidence="13" id="KW-0865">Zymogen</keyword>